<dbReference type="AlphaFoldDB" id="A0A9D4F3I6"/>
<proteinExistence type="predicted"/>
<comment type="caution">
    <text evidence="1">The sequence shown here is derived from an EMBL/GenBank/DDBJ whole genome shotgun (WGS) entry which is preliminary data.</text>
</comment>
<accession>A0A9D4F3I6</accession>
<reference evidence="1" key="1">
    <citation type="journal article" date="2019" name="bioRxiv">
        <title>The Genome of the Zebra Mussel, Dreissena polymorpha: A Resource for Invasive Species Research.</title>
        <authorList>
            <person name="McCartney M.A."/>
            <person name="Auch B."/>
            <person name="Kono T."/>
            <person name="Mallez S."/>
            <person name="Zhang Y."/>
            <person name="Obille A."/>
            <person name="Becker A."/>
            <person name="Abrahante J.E."/>
            <person name="Garbe J."/>
            <person name="Badalamenti J.P."/>
            <person name="Herman A."/>
            <person name="Mangelson H."/>
            <person name="Liachko I."/>
            <person name="Sullivan S."/>
            <person name="Sone E.D."/>
            <person name="Koren S."/>
            <person name="Silverstein K.A.T."/>
            <person name="Beckman K.B."/>
            <person name="Gohl D.M."/>
        </authorList>
    </citation>
    <scope>NUCLEOTIDE SEQUENCE</scope>
    <source>
        <strain evidence="1">Duluth1</strain>
        <tissue evidence="1">Whole animal</tissue>
    </source>
</reference>
<sequence length="90" mass="10382">MLLTEAVRETAIYVTISCKPEVMATKNTHLDEAQEMAIHVTEEAVFRRKPDTEILLQVKLPETAWQLINDDLTLFRDDECHQKHITMCVA</sequence>
<protein>
    <submittedName>
        <fullName evidence="1">Uncharacterized protein</fullName>
    </submittedName>
</protein>
<reference evidence="1" key="2">
    <citation type="submission" date="2020-11" db="EMBL/GenBank/DDBJ databases">
        <authorList>
            <person name="McCartney M.A."/>
            <person name="Auch B."/>
            <person name="Kono T."/>
            <person name="Mallez S."/>
            <person name="Becker A."/>
            <person name="Gohl D.M."/>
            <person name="Silverstein K.A.T."/>
            <person name="Koren S."/>
            <person name="Bechman K.B."/>
            <person name="Herman A."/>
            <person name="Abrahante J.E."/>
            <person name="Garbe J."/>
        </authorList>
    </citation>
    <scope>NUCLEOTIDE SEQUENCE</scope>
    <source>
        <strain evidence="1">Duluth1</strain>
        <tissue evidence="1">Whole animal</tissue>
    </source>
</reference>
<name>A0A9D4F3I6_DREPO</name>
<keyword evidence="2" id="KW-1185">Reference proteome</keyword>
<evidence type="ECO:0000313" key="2">
    <source>
        <dbReference type="Proteomes" id="UP000828390"/>
    </source>
</evidence>
<evidence type="ECO:0000313" key="1">
    <source>
        <dbReference type="EMBL" id="KAH3789075.1"/>
    </source>
</evidence>
<organism evidence="1 2">
    <name type="scientific">Dreissena polymorpha</name>
    <name type="common">Zebra mussel</name>
    <name type="synonym">Mytilus polymorpha</name>
    <dbReference type="NCBI Taxonomy" id="45954"/>
    <lineage>
        <taxon>Eukaryota</taxon>
        <taxon>Metazoa</taxon>
        <taxon>Spiralia</taxon>
        <taxon>Lophotrochozoa</taxon>
        <taxon>Mollusca</taxon>
        <taxon>Bivalvia</taxon>
        <taxon>Autobranchia</taxon>
        <taxon>Heteroconchia</taxon>
        <taxon>Euheterodonta</taxon>
        <taxon>Imparidentia</taxon>
        <taxon>Neoheterodontei</taxon>
        <taxon>Myida</taxon>
        <taxon>Dreissenoidea</taxon>
        <taxon>Dreissenidae</taxon>
        <taxon>Dreissena</taxon>
    </lineage>
</organism>
<dbReference type="EMBL" id="JAIWYP010000008">
    <property type="protein sequence ID" value="KAH3789075.1"/>
    <property type="molecule type" value="Genomic_DNA"/>
</dbReference>
<dbReference type="Proteomes" id="UP000828390">
    <property type="component" value="Unassembled WGS sequence"/>
</dbReference>
<gene>
    <name evidence="1" type="ORF">DPMN_167243</name>
</gene>